<dbReference type="RefSeq" id="WP_344260551.1">
    <property type="nucleotide sequence ID" value="NZ_BAAAMR010000002.1"/>
</dbReference>
<dbReference type="PANTHER" id="PTHR13794">
    <property type="entry name" value="ENOLASE SUPERFAMILY, MANDELATE RACEMASE"/>
    <property type="match status" value="1"/>
</dbReference>
<evidence type="ECO:0000313" key="5">
    <source>
        <dbReference type="EMBL" id="GAA2119466.1"/>
    </source>
</evidence>
<sequence>MKITDVRTVLLTAPYGVEGAHTRRRSAAFVEVETDEGLVGIGETYAGVYLPDLVPGIVELYRQVLVGREITSPARLYRDCYWVTGYCGRTGLTVMVLAGIECALWDVLGKYRDAPLHELLGGAVHDRLPLYASGGVPTMSVDQLVAQAEQVRAEGYRGFKMRANPVAYQPDVEAERVAAVRNVLGPDALLAVDAVQSLNTRPWSVKQVLRLLDALHPYDLAWAEEFLPPFDPAPYAELRALTSTPISGGEGITTATVFDQWLRAGAFDLAQPDPTIIGGIGEARRACEAAAARRVQVAMHVWGSAPTITANHHLGFTQPNCVMLERPVMGNPLETEMLVEPLDVRDGYALPPSASGLGVELTEEIKARYPYEPGSASMFG</sequence>
<evidence type="ECO:0000256" key="3">
    <source>
        <dbReference type="ARBA" id="ARBA00022842"/>
    </source>
</evidence>
<evidence type="ECO:0000256" key="2">
    <source>
        <dbReference type="ARBA" id="ARBA00022723"/>
    </source>
</evidence>
<keyword evidence="3" id="KW-0460">Magnesium</keyword>
<dbReference type="Pfam" id="PF02746">
    <property type="entry name" value="MR_MLE_N"/>
    <property type="match status" value="1"/>
</dbReference>
<evidence type="ECO:0000259" key="4">
    <source>
        <dbReference type="SMART" id="SM00922"/>
    </source>
</evidence>
<keyword evidence="6" id="KW-1185">Reference proteome</keyword>
<organism evidence="5 6">
    <name type="scientific">Actinomadura napierensis</name>
    <dbReference type="NCBI Taxonomy" id="267854"/>
    <lineage>
        <taxon>Bacteria</taxon>
        <taxon>Bacillati</taxon>
        <taxon>Actinomycetota</taxon>
        <taxon>Actinomycetes</taxon>
        <taxon>Streptosporangiales</taxon>
        <taxon>Thermomonosporaceae</taxon>
        <taxon>Actinomadura</taxon>
    </lineage>
</organism>
<protein>
    <submittedName>
        <fullName evidence="5">Mandelate racemase/muconate lactonizing enzyme family protein</fullName>
    </submittedName>
</protein>
<accession>A0ABN2XZ51</accession>
<dbReference type="PANTHER" id="PTHR13794:SF58">
    <property type="entry name" value="MITOCHONDRIAL ENOLASE SUPERFAMILY MEMBER 1"/>
    <property type="match status" value="1"/>
</dbReference>
<name>A0ABN2XZ51_9ACTN</name>
<dbReference type="SMART" id="SM00922">
    <property type="entry name" value="MR_MLE"/>
    <property type="match status" value="1"/>
</dbReference>
<dbReference type="EMBL" id="BAAAMR010000002">
    <property type="protein sequence ID" value="GAA2119466.1"/>
    <property type="molecule type" value="Genomic_DNA"/>
</dbReference>
<dbReference type="SUPFAM" id="SSF51604">
    <property type="entry name" value="Enolase C-terminal domain-like"/>
    <property type="match status" value="1"/>
</dbReference>
<comment type="caution">
    <text evidence="5">The sequence shown here is derived from an EMBL/GenBank/DDBJ whole genome shotgun (WGS) entry which is preliminary data.</text>
</comment>
<dbReference type="InterPro" id="IPR046945">
    <property type="entry name" value="RHMD-like"/>
</dbReference>
<evidence type="ECO:0000256" key="1">
    <source>
        <dbReference type="ARBA" id="ARBA00001946"/>
    </source>
</evidence>
<comment type="cofactor">
    <cofactor evidence="1">
        <name>Mg(2+)</name>
        <dbReference type="ChEBI" id="CHEBI:18420"/>
    </cofactor>
</comment>
<dbReference type="SUPFAM" id="SSF54826">
    <property type="entry name" value="Enolase N-terminal domain-like"/>
    <property type="match status" value="1"/>
</dbReference>
<evidence type="ECO:0000313" key="6">
    <source>
        <dbReference type="Proteomes" id="UP001501020"/>
    </source>
</evidence>
<reference evidence="5 6" key="1">
    <citation type="journal article" date="2019" name="Int. J. Syst. Evol. Microbiol.">
        <title>The Global Catalogue of Microorganisms (GCM) 10K type strain sequencing project: providing services to taxonomists for standard genome sequencing and annotation.</title>
        <authorList>
            <consortium name="The Broad Institute Genomics Platform"/>
            <consortium name="The Broad Institute Genome Sequencing Center for Infectious Disease"/>
            <person name="Wu L."/>
            <person name="Ma J."/>
        </authorList>
    </citation>
    <scope>NUCLEOTIDE SEQUENCE [LARGE SCALE GENOMIC DNA]</scope>
    <source>
        <strain evidence="5 6">JCM 13850</strain>
    </source>
</reference>
<proteinExistence type="predicted"/>
<keyword evidence="2" id="KW-0479">Metal-binding</keyword>
<dbReference type="InterPro" id="IPR029017">
    <property type="entry name" value="Enolase-like_N"/>
</dbReference>
<dbReference type="Gene3D" id="3.30.390.10">
    <property type="entry name" value="Enolase-like, N-terminal domain"/>
    <property type="match status" value="1"/>
</dbReference>
<feature type="domain" description="Mandelate racemase/muconate lactonizing enzyme C-terminal" evidence="4">
    <location>
        <begin position="141"/>
        <end position="245"/>
    </location>
</feature>
<dbReference type="Proteomes" id="UP001501020">
    <property type="component" value="Unassembled WGS sequence"/>
</dbReference>
<dbReference type="InterPro" id="IPR029065">
    <property type="entry name" value="Enolase_C-like"/>
</dbReference>
<dbReference type="Gene3D" id="3.20.20.120">
    <property type="entry name" value="Enolase-like C-terminal domain"/>
    <property type="match status" value="1"/>
</dbReference>
<dbReference type="CDD" id="cd03316">
    <property type="entry name" value="MR_like"/>
    <property type="match status" value="1"/>
</dbReference>
<dbReference type="Pfam" id="PF13378">
    <property type="entry name" value="MR_MLE_C"/>
    <property type="match status" value="1"/>
</dbReference>
<dbReference type="InterPro" id="IPR013341">
    <property type="entry name" value="Mandelate_racemase_N_dom"/>
</dbReference>
<dbReference type="InterPro" id="IPR036849">
    <property type="entry name" value="Enolase-like_C_sf"/>
</dbReference>
<dbReference type="SFLD" id="SFLDG00179">
    <property type="entry name" value="mandelate_racemase"/>
    <property type="match status" value="1"/>
</dbReference>
<dbReference type="InterPro" id="IPR013342">
    <property type="entry name" value="Mandelate_racemase_C"/>
</dbReference>
<dbReference type="SFLD" id="SFLDS00001">
    <property type="entry name" value="Enolase"/>
    <property type="match status" value="1"/>
</dbReference>
<gene>
    <name evidence="5" type="ORF">GCM10009727_03320</name>
</gene>